<dbReference type="Pfam" id="PF01381">
    <property type="entry name" value="HTH_3"/>
    <property type="match status" value="1"/>
</dbReference>
<gene>
    <name evidence="2" type="ORF">D9V34_03835</name>
</gene>
<dbReference type="AlphaFoldDB" id="A0A3L7AWK7"/>
<dbReference type="Proteomes" id="UP000269438">
    <property type="component" value="Unassembled WGS sequence"/>
</dbReference>
<evidence type="ECO:0000313" key="3">
    <source>
        <dbReference type="Proteomes" id="UP000269438"/>
    </source>
</evidence>
<proteinExistence type="predicted"/>
<accession>A0A3L7AWK7</accession>
<dbReference type="InterPro" id="IPR001387">
    <property type="entry name" value="Cro/C1-type_HTH"/>
</dbReference>
<dbReference type="SUPFAM" id="SSF47413">
    <property type="entry name" value="lambda repressor-like DNA-binding domains"/>
    <property type="match status" value="1"/>
</dbReference>
<organism evidence="2 3">
    <name type="scientific">Mycetocola lacteus</name>
    <dbReference type="NCBI Taxonomy" id="76637"/>
    <lineage>
        <taxon>Bacteria</taxon>
        <taxon>Bacillati</taxon>
        <taxon>Actinomycetota</taxon>
        <taxon>Actinomycetes</taxon>
        <taxon>Micrococcales</taxon>
        <taxon>Microbacteriaceae</taxon>
        <taxon>Mycetocola</taxon>
    </lineage>
</organism>
<dbReference type="PROSITE" id="PS50943">
    <property type="entry name" value="HTH_CROC1"/>
    <property type="match status" value="1"/>
</dbReference>
<comment type="caution">
    <text evidence="2">The sequence shown here is derived from an EMBL/GenBank/DDBJ whole genome shotgun (WGS) entry which is preliminary data.</text>
</comment>
<dbReference type="RefSeq" id="WP_121687562.1">
    <property type="nucleotide sequence ID" value="NZ_RCUY01000002.1"/>
</dbReference>
<sequence>MVMRRSPARERQLADLGENIARWRKLQGMSASQLAERAFVTRDTLRSIENGAGSARMDSLLAVLSVLGIANTVISSTDPWASPAGRALMDEKIALTK</sequence>
<dbReference type="OrthoDB" id="6637137at2"/>
<dbReference type="SMART" id="SM00530">
    <property type="entry name" value="HTH_XRE"/>
    <property type="match status" value="1"/>
</dbReference>
<name>A0A3L7AWK7_9MICO</name>
<reference evidence="2 3" key="1">
    <citation type="submission" date="2018-10" db="EMBL/GenBank/DDBJ databases">
        <authorList>
            <person name="Li J."/>
        </authorList>
    </citation>
    <scope>NUCLEOTIDE SEQUENCE [LARGE SCALE GENOMIC DNA]</scope>
    <source>
        <strain evidence="2 3">JCM 11654</strain>
    </source>
</reference>
<evidence type="ECO:0000313" key="2">
    <source>
        <dbReference type="EMBL" id="RLP83941.1"/>
    </source>
</evidence>
<dbReference type="Gene3D" id="1.10.260.40">
    <property type="entry name" value="lambda repressor-like DNA-binding domains"/>
    <property type="match status" value="1"/>
</dbReference>
<protein>
    <submittedName>
        <fullName evidence="2">XRE family transcriptional regulator</fullName>
    </submittedName>
</protein>
<dbReference type="InterPro" id="IPR010982">
    <property type="entry name" value="Lambda_DNA-bd_dom_sf"/>
</dbReference>
<feature type="domain" description="HTH cro/C1-type" evidence="1">
    <location>
        <begin position="20"/>
        <end position="73"/>
    </location>
</feature>
<dbReference type="EMBL" id="RCUY01000002">
    <property type="protein sequence ID" value="RLP83941.1"/>
    <property type="molecule type" value="Genomic_DNA"/>
</dbReference>
<keyword evidence="3" id="KW-1185">Reference proteome</keyword>
<evidence type="ECO:0000259" key="1">
    <source>
        <dbReference type="PROSITE" id="PS50943"/>
    </source>
</evidence>
<dbReference type="GO" id="GO:0003677">
    <property type="term" value="F:DNA binding"/>
    <property type="evidence" value="ECO:0007669"/>
    <property type="project" value="InterPro"/>
</dbReference>
<dbReference type="CDD" id="cd00093">
    <property type="entry name" value="HTH_XRE"/>
    <property type="match status" value="1"/>
</dbReference>